<evidence type="ECO:0000259" key="2">
    <source>
        <dbReference type="Pfam" id="PF03107"/>
    </source>
</evidence>
<keyword evidence="1" id="KW-0677">Repeat</keyword>
<proteinExistence type="predicted"/>
<dbReference type="InterPro" id="IPR046349">
    <property type="entry name" value="C1-like_sf"/>
</dbReference>
<dbReference type="AlphaFoldDB" id="A0A6P5Z5Z2"/>
<dbReference type="RefSeq" id="XP_022748139.1">
    <property type="nucleotide sequence ID" value="XM_022892404.1"/>
</dbReference>
<dbReference type="PANTHER" id="PTHR32410:SF216">
    <property type="entry name" value="PHORBOL-ESTER_DAG-TYPE DOMAIN-CONTAINING PROTEIN"/>
    <property type="match status" value="1"/>
</dbReference>
<dbReference type="Proteomes" id="UP000515121">
    <property type="component" value="Unplaced"/>
</dbReference>
<gene>
    <name evidence="4" type="primary">LOC111297778</name>
</gene>
<dbReference type="GeneID" id="111297778"/>
<dbReference type="InterPro" id="IPR053192">
    <property type="entry name" value="Vacuole_Formation_Reg"/>
</dbReference>
<dbReference type="SUPFAM" id="SSF57889">
    <property type="entry name" value="Cysteine-rich domain"/>
    <property type="match status" value="3"/>
</dbReference>
<organism evidence="3 4">
    <name type="scientific">Durio zibethinus</name>
    <name type="common">Durian</name>
    <dbReference type="NCBI Taxonomy" id="66656"/>
    <lineage>
        <taxon>Eukaryota</taxon>
        <taxon>Viridiplantae</taxon>
        <taxon>Streptophyta</taxon>
        <taxon>Embryophyta</taxon>
        <taxon>Tracheophyta</taxon>
        <taxon>Spermatophyta</taxon>
        <taxon>Magnoliopsida</taxon>
        <taxon>eudicotyledons</taxon>
        <taxon>Gunneridae</taxon>
        <taxon>Pentapetalae</taxon>
        <taxon>rosids</taxon>
        <taxon>malvids</taxon>
        <taxon>Malvales</taxon>
        <taxon>Malvaceae</taxon>
        <taxon>Helicteroideae</taxon>
        <taxon>Durio</taxon>
    </lineage>
</organism>
<feature type="domain" description="DC1" evidence="2">
    <location>
        <begin position="561"/>
        <end position="608"/>
    </location>
</feature>
<protein>
    <submittedName>
        <fullName evidence="4">Uncharacterized protein LOC111297778</fullName>
    </submittedName>
</protein>
<evidence type="ECO:0000256" key="1">
    <source>
        <dbReference type="ARBA" id="ARBA00022737"/>
    </source>
</evidence>
<feature type="domain" description="DC1" evidence="2">
    <location>
        <begin position="407"/>
        <end position="450"/>
    </location>
</feature>
<accession>A0A6P5Z5Z2</accession>
<evidence type="ECO:0000313" key="3">
    <source>
        <dbReference type="Proteomes" id="UP000515121"/>
    </source>
</evidence>
<evidence type="ECO:0000313" key="4">
    <source>
        <dbReference type="RefSeq" id="XP_022748139.1"/>
    </source>
</evidence>
<dbReference type="InterPro" id="IPR004146">
    <property type="entry name" value="DC1"/>
</dbReference>
<dbReference type="KEGG" id="dzi:111297778"/>
<sequence length="671" mass="77765">MPVVTEKTHFPIVFLYAALVSMSRKLLEHCKYRSFNCFACNFTAPALCAAKEMRPETCHGENVSGGETTVPQSKIHNHLDAASGTTQDESEPAERQDPTLQDMCEFERLKLQMQMTNELVKMMSSFNLSYMSEAGDQLLDLRTTKQNWSRDHPPVFVQKNGSEQTSNVLYFYNLSLGTFPNFTSTSHAHPLIFTAKKKELPPKITHPSHRKHPLVLLTNAPPIKRCVFPIYAKTVLRNLLIIVRFAILASRLKHIFSSQLEIGSHEHPFNRVSKPMSFIGDACGTGEDCIPYICKTCNLAVHKECFSLPKVVKITHVQPISHTYFLWENECERRWICRICYNEVHAEYGSYYCSDCKYIDHENCAIDRYWLEEMVEDQTQNETLRLILEDSMTSTEDVTATEIKHFIHQHNLQLSEEIKSDRYCDGCMRTITGPFYFCKQCDFFVHKSCAKLPMRTRYWLDGRLFVLFPYGILNCLLCKLYSSGFNYYFEELAQGVCLRCFALSDTLEHQGRRHPLFFDIKYKGNCSAYGDKMHDGYRCKDCNFALHWACISLPQTTKQKYDEHPLTLTYHDGDDPSQYYCDISEEKRDPSYWFYCCPECNFTAHPKCTLAQYPFIKRGIKFRHEDHPHSIVSVQHVCLDLGVECEEPECTYISHMKSFQLSASNFIPIQD</sequence>
<reference evidence="4" key="1">
    <citation type="submission" date="2025-08" db="UniProtKB">
        <authorList>
            <consortium name="RefSeq"/>
        </authorList>
    </citation>
    <scope>IDENTIFICATION</scope>
    <source>
        <tissue evidence="4">Fruit stalk</tissue>
    </source>
</reference>
<name>A0A6P5Z5Z2_DURZI</name>
<keyword evidence="3" id="KW-1185">Reference proteome</keyword>
<dbReference type="PANTHER" id="PTHR32410">
    <property type="entry name" value="CYSTEINE/HISTIDINE-RICH C1 DOMAIN FAMILY PROTEIN"/>
    <property type="match status" value="1"/>
</dbReference>
<dbReference type="OrthoDB" id="938199at2759"/>
<dbReference type="Gene3D" id="3.30.60.20">
    <property type="match status" value="1"/>
</dbReference>
<dbReference type="Pfam" id="PF03107">
    <property type="entry name" value="C1_2"/>
    <property type="match status" value="2"/>
</dbReference>